<evidence type="ECO:0000259" key="7">
    <source>
        <dbReference type="Pfam" id="PF00151"/>
    </source>
</evidence>
<evidence type="ECO:0000256" key="4">
    <source>
        <dbReference type="RuleBase" id="RU004262"/>
    </source>
</evidence>
<dbReference type="GO" id="GO:0016298">
    <property type="term" value="F:lipase activity"/>
    <property type="evidence" value="ECO:0007669"/>
    <property type="project" value="InterPro"/>
</dbReference>
<dbReference type="OrthoDB" id="6755582at2759"/>
<reference evidence="9" key="1">
    <citation type="submission" date="2025-08" db="UniProtKB">
        <authorList>
            <consortium name="RefSeq"/>
        </authorList>
    </citation>
    <scope>IDENTIFICATION</scope>
    <source>
        <tissue evidence="9">Entire body</tissue>
    </source>
</reference>
<feature type="compositionally biased region" description="Low complexity" evidence="5">
    <location>
        <begin position="342"/>
        <end position="377"/>
    </location>
</feature>
<keyword evidence="3" id="KW-0964">Secreted</keyword>
<keyword evidence="8" id="KW-1185">Reference proteome</keyword>
<feature type="chain" id="PRO_5028939941" evidence="6">
    <location>
        <begin position="20"/>
        <end position="412"/>
    </location>
</feature>
<organism evidence="8 9">
    <name type="scientific">Agrilus planipennis</name>
    <name type="common">Emerald ash borer</name>
    <name type="synonym">Agrilus marcopoli</name>
    <dbReference type="NCBI Taxonomy" id="224129"/>
    <lineage>
        <taxon>Eukaryota</taxon>
        <taxon>Metazoa</taxon>
        <taxon>Ecdysozoa</taxon>
        <taxon>Arthropoda</taxon>
        <taxon>Hexapoda</taxon>
        <taxon>Insecta</taxon>
        <taxon>Pterygota</taxon>
        <taxon>Neoptera</taxon>
        <taxon>Endopterygota</taxon>
        <taxon>Coleoptera</taxon>
        <taxon>Polyphaga</taxon>
        <taxon>Elateriformia</taxon>
        <taxon>Buprestoidea</taxon>
        <taxon>Buprestidae</taxon>
        <taxon>Agrilinae</taxon>
        <taxon>Agrilus</taxon>
    </lineage>
</organism>
<dbReference type="GO" id="GO:0005615">
    <property type="term" value="C:extracellular space"/>
    <property type="evidence" value="ECO:0007669"/>
    <property type="project" value="TreeGrafter"/>
</dbReference>
<dbReference type="InParanoid" id="A0A7F5RNK5"/>
<comment type="similarity">
    <text evidence="2 4">Belongs to the AB hydrolase superfamily. Lipase family.</text>
</comment>
<dbReference type="Proteomes" id="UP000192223">
    <property type="component" value="Unplaced"/>
</dbReference>
<dbReference type="GeneID" id="108744937"/>
<dbReference type="RefSeq" id="XP_025837607.1">
    <property type="nucleotide sequence ID" value="XM_025981822.1"/>
</dbReference>
<evidence type="ECO:0000256" key="5">
    <source>
        <dbReference type="SAM" id="MobiDB-lite"/>
    </source>
</evidence>
<evidence type="ECO:0000256" key="3">
    <source>
        <dbReference type="ARBA" id="ARBA00022525"/>
    </source>
</evidence>
<dbReference type="Gene3D" id="3.40.50.1820">
    <property type="entry name" value="alpha/beta hydrolase"/>
    <property type="match status" value="1"/>
</dbReference>
<evidence type="ECO:0000256" key="6">
    <source>
        <dbReference type="SAM" id="SignalP"/>
    </source>
</evidence>
<dbReference type="SUPFAM" id="SSF53474">
    <property type="entry name" value="alpha/beta-Hydrolases"/>
    <property type="match status" value="1"/>
</dbReference>
<dbReference type="Pfam" id="PF00151">
    <property type="entry name" value="Lipase"/>
    <property type="match status" value="1"/>
</dbReference>
<dbReference type="AlphaFoldDB" id="A0A7F5RNK5"/>
<feature type="region of interest" description="Disordered" evidence="5">
    <location>
        <begin position="326"/>
        <end position="396"/>
    </location>
</feature>
<name>A0A7F5RNK5_AGRPL</name>
<dbReference type="KEGG" id="apln:108744937"/>
<evidence type="ECO:0000256" key="1">
    <source>
        <dbReference type="ARBA" id="ARBA00004613"/>
    </source>
</evidence>
<evidence type="ECO:0000313" key="8">
    <source>
        <dbReference type="Proteomes" id="UP000192223"/>
    </source>
</evidence>
<dbReference type="GO" id="GO:0016042">
    <property type="term" value="P:lipid catabolic process"/>
    <property type="evidence" value="ECO:0007669"/>
    <property type="project" value="TreeGrafter"/>
</dbReference>
<dbReference type="PRINTS" id="PR00821">
    <property type="entry name" value="TAGLIPASE"/>
</dbReference>
<feature type="domain" description="Lipase" evidence="7">
    <location>
        <begin position="76"/>
        <end position="303"/>
    </location>
</feature>
<gene>
    <name evidence="9" type="primary">LOC108744937</name>
</gene>
<feature type="signal peptide" evidence="6">
    <location>
        <begin position="1"/>
        <end position="19"/>
    </location>
</feature>
<evidence type="ECO:0000313" key="9">
    <source>
        <dbReference type="RefSeq" id="XP_025837607.1"/>
    </source>
</evidence>
<dbReference type="InterPro" id="IPR000734">
    <property type="entry name" value="TAG_lipase"/>
</dbReference>
<protein>
    <submittedName>
        <fullName evidence="9">Lipase member H isoform X1</fullName>
    </submittedName>
</protein>
<keyword evidence="6" id="KW-0732">Signal</keyword>
<dbReference type="InterPro" id="IPR029058">
    <property type="entry name" value="AB_hydrolase_fold"/>
</dbReference>
<proteinExistence type="inferred from homology"/>
<dbReference type="PANTHER" id="PTHR11610">
    <property type="entry name" value="LIPASE"/>
    <property type="match status" value="1"/>
</dbReference>
<dbReference type="InterPro" id="IPR013818">
    <property type="entry name" value="Lipase"/>
</dbReference>
<comment type="subcellular location">
    <subcellularLocation>
        <location evidence="1">Secreted</location>
    </subcellularLocation>
</comment>
<accession>A0A7F5RNK5</accession>
<dbReference type="PANTHER" id="PTHR11610:SF173">
    <property type="entry name" value="LIPASE DOMAIN-CONTAINING PROTEIN-RELATED"/>
    <property type="match status" value="1"/>
</dbReference>
<sequence>MKVVFTQVFVLISFTYVLGQAQMDSRDYQRIRSQDLEDYRISGLSCFSNCTPASPDDVYYYLWTREYYDEPLLLTDETIDQLDITLDSKFIMHGWNEGYNTSWIEAMKDAYLRNNICNVITPDYITYTLRQSLEACCFTPSIASIVGYFIYNLQKTKGLNLKKSHLIGASLGAQLSGMVGQAIQYYTDGEKVGRITGLDPAFPGYEIAPDDMRLTPDDGDVVDIYHTNAGEYGWPTPTGTVDFYPNCGILQPQCVQETGLIGGLCSHSQSHVFFNATIYYSDIFIGVKCDNCEDFEAGKCDNNERAIVGEYVPSNARGVYYTRIGTRDVPYDPNPRANTAVGPQQNQNAAANRGNSNQGQGRNNNQRPNQRQGQRGSTNQARRVNLGRRGQSQNLVSDGDDRWQFYINYNSK</sequence>
<evidence type="ECO:0000256" key="2">
    <source>
        <dbReference type="ARBA" id="ARBA00010701"/>
    </source>
</evidence>